<evidence type="ECO:0000313" key="1">
    <source>
        <dbReference type="Proteomes" id="UP000515163"/>
    </source>
</evidence>
<reference evidence="2" key="1">
    <citation type="submission" date="2025-08" db="UniProtKB">
        <authorList>
            <consortium name="RefSeq"/>
        </authorList>
    </citation>
    <scope>IDENTIFICATION</scope>
    <source>
        <tissue evidence="2">Tentacle</tissue>
    </source>
</reference>
<dbReference type="KEGG" id="aten:116294279"/>
<evidence type="ECO:0000313" key="2">
    <source>
        <dbReference type="RefSeq" id="XP_031557700.1"/>
    </source>
</evidence>
<dbReference type="AlphaFoldDB" id="A0A6P8HYF7"/>
<dbReference type="Proteomes" id="UP000515163">
    <property type="component" value="Unplaced"/>
</dbReference>
<dbReference type="InParanoid" id="A0A6P8HYF7"/>
<dbReference type="RefSeq" id="XP_031557700.1">
    <property type="nucleotide sequence ID" value="XM_031701840.1"/>
</dbReference>
<name>A0A6P8HYF7_ACTTE</name>
<gene>
    <name evidence="2" type="primary">LOC116294279</name>
</gene>
<dbReference type="OrthoDB" id="5954249at2759"/>
<sequence length="234" mass="28214">MKPINMSLLQGQMAKKGLDWKGQIQYLDWDDDNIRLSQCKLRDREWQPKLKHQYIVLETKNWRRKRLEDDQGYIHYGISIPNYPTSRSSSWTGSGNSIDRDDNMITHEFSNEKVLTIRLYKCKLWEWQITQFYLNHQFVVLETENWWWAIEKDGEGIVLQRSKRLEDVEGHRTDGTPRPEPLMQMHFHDVREKDLTMTRILDYVAFTKLHLPYHFLFANCKRFAAELYNAIIKY</sequence>
<proteinExistence type="predicted"/>
<organism evidence="1 2">
    <name type="scientific">Actinia tenebrosa</name>
    <name type="common">Australian red waratah sea anemone</name>
    <dbReference type="NCBI Taxonomy" id="6105"/>
    <lineage>
        <taxon>Eukaryota</taxon>
        <taxon>Metazoa</taxon>
        <taxon>Cnidaria</taxon>
        <taxon>Anthozoa</taxon>
        <taxon>Hexacorallia</taxon>
        <taxon>Actiniaria</taxon>
        <taxon>Actiniidae</taxon>
        <taxon>Actinia</taxon>
    </lineage>
</organism>
<accession>A0A6P8HYF7</accession>
<keyword evidence="1" id="KW-1185">Reference proteome</keyword>
<dbReference type="GeneID" id="116294279"/>
<protein>
    <submittedName>
        <fullName evidence="2">Uncharacterized protein LOC116294279 isoform X1</fullName>
    </submittedName>
</protein>